<organism evidence="1">
    <name type="scientific">Escherichia phage ETEP102</name>
    <dbReference type="NCBI Taxonomy" id="3117680"/>
    <lineage>
        <taxon>Viruses</taxon>
        <taxon>Duplodnaviria</taxon>
        <taxon>Heunggongvirae</taxon>
        <taxon>Uroviricota</taxon>
        <taxon>Caudoviricetes</taxon>
    </lineage>
</organism>
<proteinExistence type="predicted"/>
<evidence type="ECO:0008006" key="2">
    <source>
        <dbReference type="Google" id="ProtNLM"/>
    </source>
</evidence>
<dbReference type="EMBL" id="OR979723">
    <property type="protein sequence ID" value="WYD65324.1"/>
    <property type="molecule type" value="Genomic_DNA"/>
</dbReference>
<gene>
    <name evidence="1" type="ORF">ETEP102_59</name>
</gene>
<evidence type="ECO:0000313" key="1">
    <source>
        <dbReference type="EMBL" id="WYD65324.1"/>
    </source>
</evidence>
<reference evidence="1" key="1">
    <citation type="submission" date="2023-12" db="EMBL/GenBank/DDBJ databases">
        <title>Determinants of phage host range in porcine enterotoxigenic Escherichia coli.</title>
        <authorList>
            <person name="Gambino M."/>
            <person name="Broensted L."/>
        </authorList>
    </citation>
    <scope>NUCLEOTIDE SEQUENCE</scope>
</reference>
<name>A0AAU6PXX5_9CAUD</name>
<sequence length="43" mass="5227">MWNVYIDEDMYYSFENKDDAYYFASVVINQGKECLVKFETEVE</sequence>
<accession>A0AAU6PXX5</accession>
<protein>
    <recommendedName>
        <fullName evidence="2">Phage protein</fullName>
    </recommendedName>
</protein>